<reference evidence="11" key="1">
    <citation type="submission" date="2025-08" db="UniProtKB">
        <authorList>
            <consortium name="Ensembl"/>
        </authorList>
    </citation>
    <scope>IDENTIFICATION</scope>
</reference>
<dbReference type="Pfam" id="PF13855">
    <property type="entry name" value="LRR_8"/>
    <property type="match status" value="2"/>
</dbReference>
<dbReference type="SMART" id="SM00364">
    <property type="entry name" value="LRR_BAC"/>
    <property type="match status" value="5"/>
</dbReference>
<feature type="transmembrane region" description="Helical" evidence="10">
    <location>
        <begin position="18"/>
        <end position="38"/>
    </location>
</feature>
<proteinExistence type="predicted"/>
<feature type="compositionally biased region" description="Basic residues" evidence="9">
    <location>
        <begin position="323"/>
        <end position="334"/>
    </location>
</feature>
<dbReference type="SMART" id="SM00369">
    <property type="entry name" value="LRR_TYP"/>
    <property type="match status" value="6"/>
</dbReference>
<dbReference type="SUPFAM" id="SSF52058">
    <property type="entry name" value="L domain-like"/>
    <property type="match status" value="1"/>
</dbReference>
<accession>A0A8C6WWZ5</accession>
<feature type="compositionally biased region" description="Low complexity" evidence="9">
    <location>
        <begin position="357"/>
        <end position="368"/>
    </location>
</feature>
<keyword evidence="2" id="KW-0433">Leucine-rich repeat</keyword>
<keyword evidence="1" id="KW-0963">Cytoplasm</keyword>
<evidence type="ECO:0000256" key="4">
    <source>
        <dbReference type="ARBA" id="ARBA00023179"/>
    </source>
</evidence>
<protein>
    <recommendedName>
        <fullName evidence="7">Leucine-rich repeat-containing protein 39</fullName>
    </recommendedName>
    <alternativeName>
        <fullName evidence="8">Myosin-interacting M-band-associated stress-responsive protein</fullName>
    </alternativeName>
</protein>
<dbReference type="PANTHER" id="PTHR48051">
    <property type="match status" value="1"/>
</dbReference>
<evidence type="ECO:0000256" key="8">
    <source>
        <dbReference type="ARBA" id="ARBA00049815"/>
    </source>
</evidence>
<evidence type="ECO:0000256" key="9">
    <source>
        <dbReference type="SAM" id="MobiDB-lite"/>
    </source>
</evidence>
<feature type="region of interest" description="Disordered" evidence="9">
    <location>
        <begin position="313"/>
        <end position="334"/>
    </location>
</feature>
<evidence type="ECO:0000256" key="1">
    <source>
        <dbReference type="ARBA" id="ARBA00022490"/>
    </source>
</evidence>
<comment type="subcellular location">
    <subcellularLocation>
        <location evidence="5">Cytoplasm</location>
        <location evidence="5">Myofibril</location>
        <location evidence="5">Sarcomere</location>
        <location evidence="5">M line</location>
    </subcellularLocation>
</comment>
<evidence type="ECO:0000256" key="5">
    <source>
        <dbReference type="ARBA" id="ARBA00037833"/>
    </source>
</evidence>
<keyword evidence="4" id="KW-0514">Muscle protein</keyword>
<dbReference type="PROSITE" id="PS51450">
    <property type="entry name" value="LRR"/>
    <property type="match status" value="4"/>
</dbReference>
<dbReference type="InterPro" id="IPR032675">
    <property type="entry name" value="LRR_dom_sf"/>
</dbReference>
<comment type="function">
    <text evidence="6">Component of the sarcomeric M-band which plays a role in myocyte response to biomechanical stress. May regulate expression of other M-band proteins via an SRF-dependent pathway. Important for normal contractile function in heart.</text>
</comment>
<evidence type="ECO:0000256" key="7">
    <source>
        <dbReference type="ARBA" id="ARBA00049732"/>
    </source>
</evidence>
<evidence type="ECO:0000256" key="6">
    <source>
        <dbReference type="ARBA" id="ARBA00049587"/>
    </source>
</evidence>
<dbReference type="Ensembl" id="ENSNMLT00000042008.1">
    <property type="protein sequence ID" value="ENSNMLP00000037720.1"/>
    <property type="gene ID" value="ENSNMLG00000023341.1"/>
</dbReference>
<dbReference type="Proteomes" id="UP000694523">
    <property type="component" value="Unplaced"/>
</dbReference>
<feature type="region of interest" description="Disordered" evidence="9">
    <location>
        <begin position="349"/>
        <end position="369"/>
    </location>
</feature>
<dbReference type="InterPro" id="IPR001611">
    <property type="entry name" value="Leu-rich_rpt"/>
</dbReference>
<dbReference type="InterPro" id="IPR050216">
    <property type="entry name" value="LRR_domain-containing"/>
</dbReference>
<keyword evidence="10" id="KW-1133">Transmembrane helix</keyword>
<keyword evidence="10" id="KW-0812">Transmembrane</keyword>
<dbReference type="Gene3D" id="3.80.10.10">
    <property type="entry name" value="Ribonuclease Inhibitor"/>
    <property type="match status" value="1"/>
</dbReference>
<dbReference type="InterPro" id="IPR003591">
    <property type="entry name" value="Leu-rich_rpt_typical-subtyp"/>
</dbReference>
<organism evidence="11 12">
    <name type="scientific">Neogobius melanostomus</name>
    <name type="common">round goby</name>
    <dbReference type="NCBI Taxonomy" id="47308"/>
    <lineage>
        <taxon>Eukaryota</taxon>
        <taxon>Metazoa</taxon>
        <taxon>Chordata</taxon>
        <taxon>Craniata</taxon>
        <taxon>Vertebrata</taxon>
        <taxon>Euteleostomi</taxon>
        <taxon>Actinopterygii</taxon>
        <taxon>Neopterygii</taxon>
        <taxon>Teleostei</taxon>
        <taxon>Neoteleostei</taxon>
        <taxon>Acanthomorphata</taxon>
        <taxon>Gobiaria</taxon>
        <taxon>Gobiiformes</taxon>
        <taxon>Gobioidei</taxon>
        <taxon>Gobiidae</taxon>
        <taxon>Benthophilinae</taxon>
        <taxon>Neogobiini</taxon>
        <taxon>Neogobius</taxon>
    </lineage>
</organism>
<evidence type="ECO:0000256" key="10">
    <source>
        <dbReference type="SAM" id="Phobius"/>
    </source>
</evidence>
<name>A0A8C6WWZ5_9GOBI</name>
<evidence type="ECO:0000313" key="11">
    <source>
        <dbReference type="Ensembl" id="ENSNMLP00000037720.1"/>
    </source>
</evidence>
<keyword evidence="12" id="KW-1185">Reference proteome</keyword>
<dbReference type="GO" id="GO:0031430">
    <property type="term" value="C:M band"/>
    <property type="evidence" value="ECO:0007669"/>
    <property type="project" value="UniProtKB-SubCell"/>
</dbReference>
<keyword evidence="3" id="KW-0677">Repeat</keyword>
<keyword evidence="10" id="KW-0472">Membrane</keyword>
<dbReference type="AlphaFoldDB" id="A0A8C6WWZ5"/>
<evidence type="ECO:0000313" key="12">
    <source>
        <dbReference type="Proteomes" id="UP000694523"/>
    </source>
</evidence>
<dbReference type="Pfam" id="PF00560">
    <property type="entry name" value="LRR_1"/>
    <property type="match status" value="1"/>
</dbReference>
<evidence type="ECO:0000256" key="3">
    <source>
        <dbReference type="ARBA" id="ARBA00022737"/>
    </source>
</evidence>
<reference evidence="11" key="2">
    <citation type="submission" date="2025-09" db="UniProtKB">
        <authorList>
            <consortium name="Ensembl"/>
        </authorList>
    </citation>
    <scope>IDENTIFICATION</scope>
</reference>
<dbReference type="PANTHER" id="PTHR48051:SF2">
    <property type="entry name" value="LEUCINE RICH REPEAT CONTAINING 39"/>
    <property type="match status" value="1"/>
</dbReference>
<evidence type="ECO:0000256" key="2">
    <source>
        <dbReference type="ARBA" id="ARBA00022614"/>
    </source>
</evidence>
<sequence length="418" mass="47754">MCTCGRSQCLRVSGYGDIIIVVVMVVVVSSVSSIKALWETRIRKISQDREEEHRRRAPRDKASARLGVGVWEDRALLARLRKKLQTEDGRLVLRLEQEEWRSLPPCAVHLAQVQELHMHRTGLQALPSFIHSFHSLLVIDLSRNAVAHIPKEIGKLSRLRELLLSYNRLSSVPEELGLCESLERLELAMNRDLSALPLQLKSLSRLQHLDLSMNDFSEFPECLLDLPTLEWLDLGGNQLQHLPDDIYRMEKLHTLWLQRNELEKLPDSISCMASLETLVLSSNKLRDIPPLMEGMSRLRFVNFRDNPLTLEVTLPPRTPQRPEKKRGMKRRTRRKTTGRCLEKSLCSCTSTSPGKEPSPSSTCTVPTSPMRPLPSKHFSSCLDRCRPTVNATEPSIFRTAAYCYYEACSICSMYLFLL</sequence>